<dbReference type="GO" id="GO:0005737">
    <property type="term" value="C:cytoplasm"/>
    <property type="evidence" value="ECO:0007669"/>
    <property type="project" value="UniProtKB-SubCell"/>
</dbReference>
<dbReference type="NCBIfam" id="NF008957">
    <property type="entry name" value="PRK12300.1"/>
    <property type="match status" value="1"/>
</dbReference>
<dbReference type="PANTHER" id="PTHR45794:SF1">
    <property type="entry name" value="LEUCINE--TRNA LIGASE, CYTOPLASMIC"/>
    <property type="match status" value="1"/>
</dbReference>
<evidence type="ECO:0000256" key="4">
    <source>
        <dbReference type="ARBA" id="ARBA00022741"/>
    </source>
</evidence>
<comment type="catalytic activity">
    <reaction evidence="8">
        <text>tRNA(Leu) + L-leucine + ATP = L-leucyl-tRNA(Leu) + AMP + diphosphate</text>
        <dbReference type="Rhea" id="RHEA:11688"/>
        <dbReference type="Rhea" id="RHEA-COMP:9613"/>
        <dbReference type="Rhea" id="RHEA-COMP:9622"/>
        <dbReference type="ChEBI" id="CHEBI:30616"/>
        <dbReference type="ChEBI" id="CHEBI:33019"/>
        <dbReference type="ChEBI" id="CHEBI:57427"/>
        <dbReference type="ChEBI" id="CHEBI:78442"/>
        <dbReference type="ChEBI" id="CHEBI:78494"/>
        <dbReference type="ChEBI" id="CHEBI:456215"/>
        <dbReference type="EC" id="6.1.1.4"/>
    </reaction>
</comment>
<dbReference type="GO" id="GO:0005524">
    <property type="term" value="F:ATP binding"/>
    <property type="evidence" value="ECO:0007669"/>
    <property type="project" value="UniProtKB-UniRule"/>
</dbReference>
<keyword evidence="6 8" id="KW-0648">Protein biosynthesis</keyword>
<dbReference type="Gene3D" id="3.30.2320.20">
    <property type="entry name" value="Class I aminoacyl-tRNA synthetases (RS)"/>
    <property type="match status" value="1"/>
</dbReference>
<dbReference type="HAMAP" id="MF_00049_A">
    <property type="entry name" value="Leu_tRNA_synth_A"/>
    <property type="match status" value="1"/>
</dbReference>
<evidence type="ECO:0000256" key="8">
    <source>
        <dbReference type="HAMAP-Rule" id="MF_00049"/>
    </source>
</evidence>
<keyword evidence="4 8" id="KW-0547">Nucleotide-binding</keyword>
<evidence type="ECO:0000313" key="13">
    <source>
        <dbReference type="Proteomes" id="UP000317158"/>
    </source>
</evidence>
<dbReference type="InterPro" id="IPR009080">
    <property type="entry name" value="tRNAsynth_Ia_anticodon-bd"/>
</dbReference>
<dbReference type="InterPro" id="IPR009008">
    <property type="entry name" value="Val/Leu/Ile-tRNA-synth_edit"/>
</dbReference>
<dbReference type="CDD" id="cd07959">
    <property type="entry name" value="Anticodon_Ia_Leu_AEc"/>
    <property type="match status" value="1"/>
</dbReference>
<keyword evidence="7 8" id="KW-0030">Aminoacyl-tRNA synthetase</keyword>
<reference evidence="12 13" key="1">
    <citation type="journal article" date="2019" name="Nat. Microbiol.">
        <title>Wide diversity of methane and short-chain alkane metabolisms in uncultured archaea.</title>
        <authorList>
            <person name="Borrel G."/>
            <person name="Adam P.S."/>
            <person name="McKay L.J."/>
            <person name="Chen L.X."/>
            <person name="Sierra-Garcia I.N."/>
            <person name="Sieber C.M."/>
            <person name="Letourneur Q."/>
            <person name="Ghozlane A."/>
            <person name="Andersen G.L."/>
            <person name="Li W.J."/>
            <person name="Hallam S.J."/>
            <person name="Muyzer G."/>
            <person name="de Oliveira V.M."/>
            <person name="Inskeep W.P."/>
            <person name="Banfield J.F."/>
            <person name="Gribaldo S."/>
        </authorList>
    </citation>
    <scope>NUCLEOTIDE SEQUENCE [LARGE SCALE GENOMIC DNA]</scope>
    <source>
        <strain evidence="12">NM1a</strain>
    </source>
</reference>
<dbReference type="InterPro" id="IPR001412">
    <property type="entry name" value="aa-tRNA-synth_I_CS"/>
</dbReference>
<dbReference type="FunFam" id="1.10.730.10:FF:000002">
    <property type="entry name" value="Leucine--tRNA ligase"/>
    <property type="match status" value="1"/>
</dbReference>
<dbReference type="InterPro" id="IPR014729">
    <property type="entry name" value="Rossmann-like_a/b/a_fold"/>
</dbReference>
<comment type="similarity">
    <text evidence="1 8 9">Belongs to the class-I aminoacyl-tRNA synthetase family.</text>
</comment>
<dbReference type="InterPro" id="IPR002300">
    <property type="entry name" value="aa-tRNA-synth_Ia"/>
</dbReference>
<dbReference type="Gene3D" id="3.90.740.10">
    <property type="entry name" value="Valyl/Leucyl/Isoleucyl-tRNA synthetase, editing domain"/>
    <property type="match status" value="1"/>
</dbReference>
<feature type="binding site" evidence="8">
    <location>
        <position position="620"/>
    </location>
    <ligand>
        <name>ATP</name>
        <dbReference type="ChEBI" id="CHEBI:30616"/>
    </ligand>
</feature>
<proteinExistence type="inferred from homology"/>
<protein>
    <recommendedName>
        <fullName evidence="8">Leucine--tRNA ligase</fullName>
        <ecNumber evidence="8">6.1.1.4</ecNumber>
    </recommendedName>
    <alternativeName>
        <fullName evidence="8">Leucyl-tRNA synthetase</fullName>
        <shortName evidence="8">LeuRS</shortName>
    </alternativeName>
</protein>
<dbReference type="EMBL" id="RXIF01000004">
    <property type="protein sequence ID" value="RZN64996.1"/>
    <property type="molecule type" value="Genomic_DNA"/>
</dbReference>
<dbReference type="Proteomes" id="UP000317158">
    <property type="component" value="Unassembled WGS sequence"/>
</dbReference>
<evidence type="ECO:0000256" key="7">
    <source>
        <dbReference type="ARBA" id="ARBA00023146"/>
    </source>
</evidence>
<comment type="caution">
    <text evidence="12">The sequence shown here is derived from an EMBL/GenBank/DDBJ whole genome shotgun (WGS) entry which is preliminary data.</text>
</comment>
<accession>A0A520KSV7</accession>
<dbReference type="EC" id="6.1.1.4" evidence="8"/>
<gene>
    <name evidence="8 12" type="primary">leuS</name>
    <name evidence="12" type="ORF">EF806_02850</name>
</gene>
<dbReference type="AlphaFoldDB" id="A0A520KSV7"/>
<feature type="domain" description="Aminoacyl-tRNA synthetase class Ia" evidence="10">
    <location>
        <begin position="8"/>
        <end position="656"/>
    </location>
</feature>
<feature type="short sequence motif" description="'HIGH' region" evidence="8">
    <location>
        <begin position="36"/>
        <end position="46"/>
    </location>
</feature>
<dbReference type="InterPro" id="IPR013155">
    <property type="entry name" value="M/V/L/I-tRNA-synth_anticd-bd"/>
</dbReference>
<dbReference type="InterPro" id="IPR020791">
    <property type="entry name" value="Leu-tRNA-lgase_arc"/>
</dbReference>
<evidence type="ECO:0000256" key="3">
    <source>
        <dbReference type="ARBA" id="ARBA00022598"/>
    </source>
</evidence>
<feature type="short sequence motif" description="'KMSKS' region" evidence="8">
    <location>
        <begin position="617"/>
        <end position="621"/>
    </location>
</feature>
<dbReference type="Pfam" id="PF08264">
    <property type="entry name" value="Anticodon_1"/>
    <property type="match status" value="1"/>
</dbReference>
<evidence type="ECO:0000313" key="12">
    <source>
        <dbReference type="EMBL" id="RZN64996.1"/>
    </source>
</evidence>
<dbReference type="NCBIfam" id="TIGR00395">
    <property type="entry name" value="leuS_arch"/>
    <property type="match status" value="1"/>
</dbReference>
<evidence type="ECO:0000259" key="10">
    <source>
        <dbReference type="Pfam" id="PF00133"/>
    </source>
</evidence>
<comment type="subcellular location">
    <subcellularLocation>
        <location evidence="8">Cytoplasm</location>
    </subcellularLocation>
</comment>
<dbReference type="PROSITE" id="PS00178">
    <property type="entry name" value="AA_TRNA_LIGASE_I"/>
    <property type="match status" value="1"/>
</dbReference>
<dbReference type="GO" id="GO:0006429">
    <property type="term" value="P:leucyl-tRNA aminoacylation"/>
    <property type="evidence" value="ECO:0007669"/>
    <property type="project" value="UniProtKB-UniRule"/>
</dbReference>
<sequence>MNSELEEKWQEIWNKNRIFEPDPDDRDKFFITVPYPYLNGNLHIGHARTFVIGDLVARYKRMKGYNVLFPMAFHVTGTPIVALAELISKKDERTIKVYNTLHKIPLDILLSLNTPEKIVDYFKVESELALRKIGCSIDWRRKFTTTDPPYKRFITWQFKKLKDKGYVSKGSHPVRWCPNCDNPVEDHDILNGDDANIINYTMIKFSFDRCIIPCATLRPETVFGVTNLWVNPDYTYTIAAIDNERWIVSSFAYKKLSYLDKNPLRVGTIKGSQLIGKFVKNPINDKDLIILPASFVNPDDGTGIVMSVPAHAPYDYLALRDLQEGIYDFGINKEILDLVKEIKPIKLINVPGLNDIPAMDIVKNLGVKNQKDKKAENATKILYKKEFHEGVLNEVTGSYAGLLCKKARDVITEDLIKKGYADLLYDLSEPVICRCGTECVVKLVKDQWFLTYSNKEWKDLVLDYLRSMTIIPEEYRKEFENKIDWLKDKACARKKGLGTRLPWDKEWLIESLADSTIYMAYYTIAKFLNDGRLTEEEMDDEFFDYVFLGIGHPKKEIYKAIREEFNYWYPVDLRSSGKDLVPNHLLFFLYHHVAIFPKKYWPKAIAINGFVSLEGERMSKSKGPLLTIKEILDEFGADVTRFYILSNSEQTQDADWRYSNVKDAKKALNRFYRLAKEIISNSRVSNNEINMDKMTRQDRWILHRCQIAIMDVESAIKDMKVRKALQSAFYSILNDVKWYKKRGEDSQVLREVLKIWVRLLAPFIPHISEEIWSWLSNVSVSVSDFPKFNERFVDFSLDLEEDLVRRTIDDIKEILAVIKIVPTRIIIYTAPEWKNKIYYSAIKLRQDDKLNMGLLMEEIKKDQQPLSKKVSNLAKNAIRDVELMDPNLIKILSNVTIDEFDTIKNAINFMEREIGCRIEVRDAKDAEYDPMNKKDAAKFLKPAIYIE</sequence>
<evidence type="ECO:0000256" key="2">
    <source>
        <dbReference type="ARBA" id="ARBA00022490"/>
    </source>
</evidence>
<evidence type="ECO:0000259" key="11">
    <source>
        <dbReference type="Pfam" id="PF08264"/>
    </source>
</evidence>
<dbReference type="InterPro" id="IPR004493">
    <property type="entry name" value="Leu-tRNA-synth_Ia_arc/euk"/>
</dbReference>
<dbReference type="GO" id="GO:0004823">
    <property type="term" value="F:leucine-tRNA ligase activity"/>
    <property type="evidence" value="ECO:0007669"/>
    <property type="project" value="UniProtKB-UniRule"/>
</dbReference>
<dbReference type="Gene3D" id="1.10.10.720">
    <property type="entry name" value="leucyl-tRNA synthetase"/>
    <property type="match status" value="1"/>
</dbReference>
<keyword evidence="3 8" id="KW-0436">Ligase</keyword>
<dbReference type="SUPFAM" id="SSF50677">
    <property type="entry name" value="ValRS/IleRS/LeuRS editing domain"/>
    <property type="match status" value="1"/>
</dbReference>
<dbReference type="Gene3D" id="1.10.730.10">
    <property type="entry name" value="Isoleucyl-tRNA Synthetase, Domain 1"/>
    <property type="match status" value="1"/>
</dbReference>
<dbReference type="PANTHER" id="PTHR45794">
    <property type="entry name" value="LEUCYL-TRNA SYNTHETASE"/>
    <property type="match status" value="1"/>
</dbReference>
<dbReference type="GO" id="GO:0002161">
    <property type="term" value="F:aminoacyl-tRNA deacylase activity"/>
    <property type="evidence" value="ECO:0007669"/>
    <property type="project" value="InterPro"/>
</dbReference>
<evidence type="ECO:0000256" key="1">
    <source>
        <dbReference type="ARBA" id="ARBA00005594"/>
    </source>
</evidence>
<organism evidence="12 13">
    <name type="scientific">Methanoliparum thermophilum</name>
    <dbReference type="NCBI Taxonomy" id="2491083"/>
    <lineage>
        <taxon>Archaea</taxon>
        <taxon>Methanobacteriati</taxon>
        <taxon>Methanobacteriota</taxon>
        <taxon>Candidatus Methanoliparia</taxon>
        <taxon>Candidatus Methanoliparales</taxon>
        <taxon>Candidatus Methanoliparaceae</taxon>
        <taxon>Candidatus Methanoliparum</taxon>
    </lineage>
</organism>
<name>A0A520KSV7_METT2</name>
<keyword evidence="2 8" id="KW-0963">Cytoplasm</keyword>
<dbReference type="SUPFAM" id="SSF52374">
    <property type="entry name" value="Nucleotidylyl transferase"/>
    <property type="match status" value="1"/>
</dbReference>
<dbReference type="Gene3D" id="3.40.50.620">
    <property type="entry name" value="HUPs"/>
    <property type="match status" value="1"/>
</dbReference>
<evidence type="ECO:0000256" key="9">
    <source>
        <dbReference type="RuleBase" id="RU363035"/>
    </source>
</evidence>
<feature type="domain" description="Methionyl/Valyl/Leucyl/Isoleucyl-tRNA synthetase anticodon-binding" evidence="11">
    <location>
        <begin position="698"/>
        <end position="825"/>
    </location>
</feature>
<dbReference type="CDD" id="cd00812">
    <property type="entry name" value="LeuRS_core"/>
    <property type="match status" value="1"/>
</dbReference>
<evidence type="ECO:0000256" key="6">
    <source>
        <dbReference type="ARBA" id="ARBA00022917"/>
    </source>
</evidence>
<dbReference type="SUPFAM" id="SSF47323">
    <property type="entry name" value="Anticodon-binding domain of a subclass of class I aminoacyl-tRNA synthetases"/>
    <property type="match status" value="1"/>
</dbReference>
<dbReference type="Pfam" id="PF00133">
    <property type="entry name" value="tRNA-synt_1"/>
    <property type="match status" value="1"/>
</dbReference>
<evidence type="ECO:0000256" key="5">
    <source>
        <dbReference type="ARBA" id="ARBA00022840"/>
    </source>
</evidence>
<keyword evidence="5 8" id="KW-0067">ATP-binding</keyword>